<sequence length="1173" mass="130160">MKSPRHKFIKESIDPLSEILFFQERSIVMEAASSFSFNPPTYFGKSEGTTLSFSPSSRWNTIIKHSKYSIALASFSIALRDQVERVSYSSAQCALKEYKIEHISVNDSRCLSDRSVIAHQAYAHTLNALSSYMHPLHSHRRQKPGGNFSTHLGILGAINHPSCTCTSCWEVWFQNILLKTPLKVFINGDIIAASIVAGLSPSISDFQKYSESISKKVPKKDSKRKTITSSERQSILAGYSSCVWRMNNRNALSERNSLRKFIKKPYFQQIHQDSTSKQPSMPSSPSIHDKTPCDVPSVFPDILKPLESPSMLIIGKGVHSLCFQRVNPDTDPHSKETTISTVLPPSSCNKEDLPPPLPFLSDMSVRSSLLSLISILTLGQSNSSPSFKSGIYTQPSQLRSYFSALRLLQHWTWVYYLKERSLSPDDTISRRSSVLTPEYMKRYNCLYYSIPTAKTMDILVQTAPKNTTGSKPTKPDPSPKLSAPSSWTITPDKRGRMCVQREGASSKSVPSVYRPFLPGTPLARCTPPTYTALQRLLVCISSMCVRVSLKYDEGALGNMYYVENICSTLNKIFTRFSVVQNSKGSRSMEHSAMAGVLSRKSELRAQRLTSKQSSHSHLGKRRTSSNGSLSSLPETKKRSSSGRLVDSKAECIDEKQESGLGGSDLCSSTSSKGKEASRPFRTPHTHSGTSLLQSTNPPLSSLSSLSSSFTSHSFFSGSGGCQRDGRRRRPSFHERKKREKEDKLRTALVHKSLQAQGVQPGSGTVSSCGSALCSAGFVSSGLSSTLGSGISSISPASSLISPGSASLHSDISHPSTIFPSVQPHRTILGQADCIPPLFVPGATSQLTFSHPFHHTEISSSEVILLCDLGWVCCTENPWDRLVCMLSAIGVWEGMTDSSSKEHQEEFPIVTYSSDLVSLSFLCLFISSFLPEFDLHSPFQQASCALTIAWLIWVCRMARAESDFHESRREGKQRASQYASACELDDCKISQLVTEFSFESISSISAREPSLFRCLRRYSFSTISSLPLLSLRTLGLFSSIQRNIQVSGMCAYPVLESFGWSAMRCVLWYGVDDLLRMKRLKKMMKDSKTSLPSFSHEKISFRSFPVSKSKNMHGTLSRKDELKRNKEEMVMDFAENSFPPTAFDDGLHYEEHPTFSFVVETGDGSKTKKSVKWI</sequence>
<feature type="compositionally biased region" description="Polar residues" evidence="1">
    <location>
        <begin position="624"/>
        <end position="633"/>
    </location>
</feature>
<name>A0ABQ5K7T4_9EUKA</name>
<feature type="compositionally biased region" description="Low complexity" evidence="1">
    <location>
        <begin position="689"/>
        <end position="716"/>
    </location>
</feature>
<evidence type="ECO:0000256" key="1">
    <source>
        <dbReference type="SAM" id="MobiDB-lite"/>
    </source>
</evidence>
<feature type="compositionally biased region" description="Polar residues" evidence="1">
    <location>
        <begin position="607"/>
        <end position="616"/>
    </location>
</feature>
<dbReference type="EMBL" id="BQXS01012676">
    <property type="protein sequence ID" value="GKT26764.1"/>
    <property type="molecule type" value="Genomic_DNA"/>
</dbReference>
<comment type="caution">
    <text evidence="2">The sequence shown here is derived from an EMBL/GenBank/DDBJ whole genome shotgun (WGS) entry which is preliminary data.</text>
</comment>
<feature type="region of interest" description="Disordered" evidence="1">
    <location>
        <begin position="464"/>
        <end position="486"/>
    </location>
</feature>
<gene>
    <name evidence="2" type="ORF">ADUPG1_013473</name>
</gene>
<feature type="compositionally biased region" description="Basic residues" evidence="1">
    <location>
        <begin position="725"/>
        <end position="738"/>
    </location>
</feature>
<reference evidence="2" key="1">
    <citation type="submission" date="2022-03" db="EMBL/GenBank/DDBJ databases">
        <title>Draft genome sequence of Aduncisulcus paluster, a free-living microaerophilic Fornicata.</title>
        <authorList>
            <person name="Yuyama I."/>
            <person name="Kume K."/>
            <person name="Tamura T."/>
            <person name="Inagaki Y."/>
            <person name="Hashimoto T."/>
        </authorList>
    </citation>
    <scope>NUCLEOTIDE SEQUENCE</scope>
    <source>
        <strain evidence="2">NY0171</strain>
    </source>
</reference>
<accession>A0ABQ5K7T4</accession>
<feature type="compositionally biased region" description="Basic and acidic residues" evidence="1">
    <location>
        <begin position="645"/>
        <end position="657"/>
    </location>
</feature>
<feature type="region of interest" description="Disordered" evidence="1">
    <location>
        <begin position="584"/>
        <end position="744"/>
    </location>
</feature>
<keyword evidence="3" id="KW-1185">Reference proteome</keyword>
<dbReference type="Proteomes" id="UP001057375">
    <property type="component" value="Unassembled WGS sequence"/>
</dbReference>
<organism evidence="2 3">
    <name type="scientific">Aduncisulcus paluster</name>
    <dbReference type="NCBI Taxonomy" id="2918883"/>
    <lineage>
        <taxon>Eukaryota</taxon>
        <taxon>Metamonada</taxon>
        <taxon>Carpediemonas-like organisms</taxon>
        <taxon>Aduncisulcus</taxon>
    </lineage>
</organism>
<evidence type="ECO:0000313" key="3">
    <source>
        <dbReference type="Proteomes" id="UP001057375"/>
    </source>
</evidence>
<proteinExistence type="predicted"/>
<evidence type="ECO:0000313" key="2">
    <source>
        <dbReference type="EMBL" id="GKT26764.1"/>
    </source>
</evidence>
<protein>
    <submittedName>
        <fullName evidence="2">Uncharacterized protein</fullName>
    </submittedName>
</protein>